<feature type="transmembrane region" description="Helical" evidence="2">
    <location>
        <begin position="44"/>
        <end position="61"/>
    </location>
</feature>
<feature type="transmembrane region" description="Helical" evidence="2">
    <location>
        <begin position="218"/>
        <end position="238"/>
    </location>
</feature>
<feature type="compositionally biased region" description="Pro residues" evidence="1">
    <location>
        <begin position="455"/>
        <end position="471"/>
    </location>
</feature>
<keyword evidence="2" id="KW-0812">Transmembrane</keyword>
<gene>
    <name evidence="4" type="ORF">PAECIP111802_05939</name>
</gene>
<evidence type="ECO:0000259" key="3">
    <source>
        <dbReference type="Pfam" id="PF05569"/>
    </source>
</evidence>
<dbReference type="InterPro" id="IPR008756">
    <property type="entry name" value="Peptidase_M56"/>
</dbReference>
<proteinExistence type="predicted"/>
<evidence type="ECO:0000313" key="4">
    <source>
        <dbReference type="EMBL" id="CAG7654928.1"/>
    </source>
</evidence>
<dbReference type="PANTHER" id="PTHR34978">
    <property type="entry name" value="POSSIBLE SENSOR-TRANSDUCER PROTEIN BLAR"/>
    <property type="match status" value="1"/>
</dbReference>
<dbReference type="Pfam" id="PF05569">
    <property type="entry name" value="Peptidase_M56"/>
    <property type="match status" value="1"/>
</dbReference>
<comment type="caution">
    <text evidence="4">The sequence shown here is derived from an EMBL/GenBank/DDBJ whole genome shotgun (WGS) entry which is preliminary data.</text>
</comment>
<dbReference type="RefSeq" id="WP_218102144.1">
    <property type="nucleotide sequence ID" value="NZ_CAJVCE010000024.1"/>
</dbReference>
<reference evidence="4 5" key="1">
    <citation type="submission" date="2021-06" db="EMBL/GenBank/DDBJ databases">
        <authorList>
            <person name="Criscuolo A."/>
        </authorList>
    </citation>
    <scope>NUCLEOTIDE SEQUENCE [LARGE SCALE GENOMIC DNA]</scope>
    <source>
        <strain evidence="5">CIP 111802</strain>
    </source>
</reference>
<keyword evidence="5" id="KW-1185">Reference proteome</keyword>
<sequence length="490" mass="54072">MNRTIELLTNLFHWIVSVSAMAAVTVALILLMQRILHKRMKPRWQYLLWLLVVVRLILPWGPESEISIFNWISYPDPVHEIEPAAQEAANEGLVHSESAKDIFYRYVLYIWLLGIGVFGTYAIVVHRTFSLQMSKETDAITDAGVIQLFAQCRKRMSVHKPIMLLVSDRIAVPTLCGWMRPRLIMPRTVLNGLKPEQLRHIFLHELAHCKRNDIGINWLMQVLLIIHWFNPILWYAYLRMREDQELASDALALSYLEADQRDKYGYTLIQLLENYVRPLSVPGNVHLSGSKLQLKRRIMMIKQFQTNSYRYSFVGLAAILLISGCSLTNAKVDTNRAQLSNTATVDQKTIATADTNSAAKESDTKSQSESVPAPGGTGAAGTSPVLDAPSAPESKPAQATLPAAEPKQVPVAPSASESKPTQAKPVPLPVAPSSPESKPAPAAPTPVVPKLEPNGPLPAVPKPAPTTPPVAEPKLEPKPTQAAPTAKQSS</sequence>
<accession>A0ABM8VR41</accession>
<dbReference type="InterPro" id="IPR052173">
    <property type="entry name" value="Beta-lactam_resp_regulator"/>
</dbReference>
<name>A0ABM8VR41_9BACL</name>
<evidence type="ECO:0000256" key="2">
    <source>
        <dbReference type="SAM" id="Phobius"/>
    </source>
</evidence>
<keyword evidence="2" id="KW-1133">Transmembrane helix</keyword>
<feature type="transmembrane region" description="Helical" evidence="2">
    <location>
        <begin position="12"/>
        <end position="32"/>
    </location>
</feature>
<evidence type="ECO:0000313" key="5">
    <source>
        <dbReference type="Proteomes" id="UP000730618"/>
    </source>
</evidence>
<feature type="region of interest" description="Disordered" evidence="1">
    <location>
        <begin position="354"/>
        <end position="490"/>
    </location>
</feature>
<dbReference type="Proteomes" id="UP000730618">
    <property type="component" value="Unassembled WGS sequence"/>
</dbReference>
<dbReference type="PANTHER" id="PTHR34978:SF3">
    <property type="entry name" value="SLR0241 PROTEIN"/>
    <property type="match status" value="1"/>
</dbReference>
<organism evidence="4 5">
    <name type="scientific">Paenibacillus allorhizosphaerae</name>
    <dbReference type="NCBI Taxonomy" id="2849866"/>
    <lineage>
        <taxon>Bacteria</taxon>
        <taxon>Bacillati</taxon>
        <taxon>Bacillota</taxon>
        <taxon>Bacilli</taxon>
        <taxon>Bacillales</taxon>
        <taxon>Paenibacillaceae</taxon>
        <taxon>Paenibacillus</taxon>
    </lineage>
</organism>
<dbReference type="CDD" id="cd07341">
    <property type="entry name" value="M56_BlaR1_MecR1_like"/>
    <property type="match status" value="1"/>
</dbReference>
<feature type="domain" description="Peptidase M56" evidence="3">
    <location>
        <begin position="16"/>
        <end position="301"/>
    </location>
</feature>
<keyword evidence="2" id="KW-0472">Membrane</keyword>
<evidence type="ECO:0000256" key="1">
    <source>
        <dbReference type="SAM" id="MobiDB-lite"/>
    </source>
</evidence>
<protein>
    <recommendedName>
        <fullName evidence="3">Peptidase M56 domain-containing protein</fullName>
    </recommendedName>
</protein>
<feature type="transmembrane region" description="Helical" evidence="2">
    <location>
        <begin position="106"/>
        <end position="125"/>
    </location>
</feature>
<feature type="compositionally biased region" description="Low complexity" evidence="1">
    <location>
        <begin position="370"/>
        <end position="385"/>
    </location>
</feature>
<dbReference type="EMBL" id="CAJVCE010000024">
    <property type="protein sequence ID" value="CAG7654928.1"/>
    <property type="molecule type" value="Genomic_DNA"/>
</dbReference>